<dbReference type="VEuPathDB" id="FungiDB:FOZG_10658"/>
<evidence type="ECO:0000259" key="2">
    <source>
        <dbReference type="Pfam" id="PF24883"/>
    </source>
</evidence>
<dbReference type="VEuPathDB" id="FungiDB:FOIG_09381"/>
<dbReference type="InterPro" id="IPR036322">
    <property type="entry name" value="WD40_repeat_dom_sf"/>
</dbReference>
<sequence length="1310" mass="146720">MSGLEGLGIVANVIAVVDLSLKVISWCSKYAQDVKNSSDGRARLLQAAITLHYESGKIHDLLTGKNGSKLKASQKLAHAMGSSEIQLRELESLLSDKNNCLSLKWPLRKEKVESAIRNIEKATKSLLEVLQIDTTGIILDIDDRTEAGQRMAAIDQLPYVSDAVWDSHAEEHNATCLKNTRKDILQDIDDWVEDTTDQATTVFWLNGMAGTGKSTISRTIARSLSETGRLGASFFFKRGETNRGSISKFVSTIARQLATNQSVLEPYIHEAVLQEPTITSKAIRIQFERPIVEPLARCSKDFHKETPIAIIVDALDECESDADIYHIINLFSRTSDLRHPRPRIFVTSRPDLPIRLGFKDVEGTYQDLILHEIPSQVIENDIAIFLQRETELIKTCWDSSVPERRRLPDSWPGTDRRHGNPEEQLQRFLENLDDDTSSRMDITYKPVLSQLLGSNCSKRKKELIIYEFKRIVGTIINLASPLSPSALSRLLDIDQKVIDTRLDLLHSVLSVPSTSEAPIRMLHLSFRDYLINSDAEENEFGIDEKQSATELVEDCFRVMGSLEPDVCHLGIPGTPRSTLKPEFINACIPPEVQYACIYWVNHQLVAGVSSYDAKAILTFLEKHLLHWVEALTLLGRVYQVTGLMRNLRSILNTEVGGTLATTSILQTPNVAHQFKSDKKLIDFLDDAIRFVDTDIETLNLWPLQIYSSALAFAPTNSIIRKTFAAELSGYMACVVGTRSDWDPRLRSFNDHNDGKKSNVIGRSVVLSPDTKLLCSSTKGRIRVWSCDTGECIEDLAADEDPLMAISPDGKYLAVTTADPKCRLRILYLGMLGNTSELTQDTSLRALAFSEDSIFLWVFSIEGELKVWNVETKKCVRELRCPERWAGIFARPSWNTNADWAREYRLAFSLRYPRVLLISDHTNAYLWLLQSGEKGKSFDIKSSDTGQTLIHFSPDGKLLAASGVKISVIVIWNLQSGKSEPPENASKIHLLTLSHDASMAVASLGSRELRAWDTTTGEVLFELNSGTQGSRIHSFEVSSNSQRIAVSHRYQYGSPFIEVWKFASETFNLEQTWYGALGEIMSFSPSGNLLFSWDSPGMRVFSCDTGELVHQLELDVGLISQVSAAVVEEPSVLALGFKSRVQIWDLKSTTRIHMWDTEFDLDLAFSPRGGILASRSHRRRQCMLLWNWATGEAVAEIEVLVVNWKFHGFLSDNSGVSTNYGDILLKPGTVSRQCLKPTFTVGEGWIQWRGHKLVKLPPECDEARTEITATASEMTAVVGVNSQRIITIKLTEDEELKRLLPLTGETAWMSS</sequence>
<dbReference type="SUPFAM" id="SSF50969">
    <property type="entry name" value="YVTN repeat-like/Quinoprotein amine dehydrogenase"/>
    <property type="match status" value="1"/>
</dbReference>
<dbReference type="InterPro" id="IPR027417">
    <property type="entry name" value="P-loop_NTPase"/>
</dbReference>
<dbReference type="SUPFAM" id="SSF52540">
    <property type="entry name" value="P-loop containing nucleoside triphosphate hydrolases"/>
    <property type="match status" value="1"/>
</dbReference>
<keyword evidence="1" id="KW-0677">Repeat</keyword>
<evidence type="ECO:0000256" key="1">
    <source>
        <dbReference type="ARBA" id="ARBA00022737"/>
    </source>
</evidence>
<dbReference type="VEuPathDB" id="FungiDB:FOXG_04934"/>
<dbReference type="Proteomes" id="UP000285084">
    <property type="component" value="Unassembled WGS sequence"/>
</dbReference>
<dbReference type="EMBL" id="MRCX01000278">
    <property type="protein sequence ID" value="RKK66602.1"/>
    <property type="molecule type" value="Genomic_DNA"/>
</dbReference>
<dbReference type="VEuPathDB" id="FungiDB:HZS61_016894"/>
<dbReference type="InterPro" id="IPR001680">
    <property type="entry name" value="WD40_rpt"/>
</dbReference>
<dbReference type="VEuPathDB" id="FungiDB:FOC4_g10013322"/>
<protein>
    <recommendedName>
        <fullName evidence="2">Nephrocystin 3-like N-terminal domain-containing protein</fullName>
    </recommendedName>
</protein>
<organism evidence="3 4">
    <name type="scientific">Fusarium oxysporum</name>
    <name type="common">Fusarium vascular wilt</name>
    <dbReference type="NCBI Taxonomy" id="5507"/>
    <lineage>
        <taxon>Eukaryota</taxon>
        <taxon>Fungi</taxon>
        <taxon>Dikarya</taxon>
        <taxon>Ascomycota</taxon>
        <taxon>Pezizomycotina</taxon>
        <taxon>Sordariomycetes</taxon>
        <taxon>Hypocreomycetidae</taxon>
        <taxon>Hypocreales</taxon>
        <taxon>Nectriaceae</taxon>
        <taxon>Fusarium</taxon>
        <taxon>Fusarium oxysporum species complex</taxon>
    </lineage>
</organism>
<dbReference type="VEuPathDB" id="FungiDB:FOC1_g10010761"/>
<comment type="caution">
    <text evidence="3">The sequence shown here is derived from an EMBL/GenBank/DDBJ whole genome shotgun (WGS) entry which is preliminary data.</text>
</comment>
<dbReference type="PANTHER" id="PTHR10039">
    <property type="entry name" value="AMELOGENIN"/>
    <property type="match status" value="1"/>
</dbReference>
<dbReference type="VEuPathDB" id="FungiDB:FOXG_19634"/>
<dbReference type="Pfam" id="PF00400">
    <property type="entry name" value="WD40"/>
    <property type="match status" value="1"/>
</dbReference>
<name>A0A420MEW3_FUSOX</name>
<dbReference type="VEuPathDB" id="FungiDB:FOMG_06261"/>
<gene>
    <name evidence="3" type="ORF">BFJ69_g15254</name>
</gene>
<dbReference type="InterPro" id="IPR015943">
    <property type="entry name" value="WD40/YVTN_repeat-like_dom_sf"/>
</dbReference>
<dbReference type="InterPro" id="IPR011044">
    <property type="entry name" value="Quino_amine_DH_bsu"/>
</dbReference>
<dbReference type="InterPro" id="IPR056884">
    <property type="entry name" value="NPHP3-like_N"/>
</dbReference>
<evidence type="ECO:0000313" key="4">
    <source>
        <dbReference type="Proteomes" id="UP000285084"/>
    </source>
</evidence>
<dbReference type="Gene3D" id="3.40.50.300">
    <property type="entry name" value="P-loop containing nucleotide triphosphate hydrolases"/>
    <property type="match status" value="1"/>
</dbReference>
<feature type="domain" description="Nephrocystin 3-like N-terminal" evidence="2">
    <location>
        <begin position="182"/>
        <end position="349"/>
    </location>
</feature>
<evidence type="ECO:0000313" key="3">
    <source>
        <dbReference type="EMBL" id="RKK66602.1"/>
    </source>
</evidence>
<accession>A0A420MEW3</accession>
<proteinExistence type="predicted"/>
<dbReference type="Pfam" id="PF24883">
    <property type="entry name" value="NPHP3_N"/>
    <property type="match status" value="1"/>
</dbReference>
<reference evidence="3 4" key="1">
    <citation type="journal article" date="2018" name="Sci. Rep.">
        <title>Characterisation of pathogen-specific regions and novel effector candidates in Fusarium oxysporum f. sp. cepae.</title>
        <authorList>
            <person name="Armitage A.D."/>
            <person name="Taylor A."/>
            <person name="Sobczyk M.K."/>
            <person name="Baxter L."/>
            <person name="Greenfield B.P."/>
            <person name="Bates H.J."/>
            <person name="Wilson F."/>
            <person name="Jackson A.C."/>
            <person name="Ott S."/>
            <person name="Harrison R.J."/>
            <person name="Clarkson J.P."/>
        </authorList>
    </citation>
    <scope>NUCLEOTIDE SEQUENCE [LARGE SCALE GENOMIC DNA]</scope>
    <source>
        <strain evidence="3 4">Fo_A13</strain>
    </source>
</reference>
<dbReference type="SMART" id="SM00320">
    <property type="entry name" value="WD40"/>
    <property type="match status" value="6"/>
</dbReference>
<dbReference type="SUPFAM" id="SSF50978">
    <property type="entry name" value="WD40 repeat-like"/>
    <property type="match status" value="1"/>
</dbReference>
<dbReference type="Gene3D" id="2.130.10.10">
    <property type="entry name" value="YVTN repeat-like/Quinoprotein amine dehydrogenase"/>
    <property type="match status" value="2"/>
</dbReference>